<dbReference type="GO" id="GO:0030154">
    <property type="term" value="P:cell differentiation"/>
    <property type="evidence" value="ECO:0007669"/>
    <property type="project" value="TreeGrafter"/>
</dbReference>
<name>A0A8C3RX76_CHESE</name>
<keyword evidence="4 6" id="KW-0371">Homeobox</keyword>
<evidence type="ECO:0000256" key="5">
    <source>
        <dbReference type="ARBA" id="ARBA00023242"/>
    </source>
</evidence>
<dbReference type="CDD" id="cd00086">
    <property type="entry name" value="homeodomain"/>
    <property type="match status" value="1"/>
</dbReference>
<evidence type="ECO:0000256" key="7">
    <source>
        <dbReference type="RuleBase" id="RU000682"/>
    </source>
</evidence>
<keyword evidence="3 6" id="KW-0238">DNA-binding</keyword>
<dbReference type="PROSITE" id="PS50071">
    <property type="entry name" value="HOMEOBOX_2"/>
    <property type="match status" value="1"/>
</dbReference>
<comment type="similarity">
    <text evidence="2">Belongs to the NK-2 homeobox family.</text>
</comment>
<evidence type="ECO:0000313" key="9">
    <source>
        <dbReference type="Ensembl" id="ENSCSRP00000005362.1"/>
    </source>
</evidence>
<reference evidence="9" key="1">
    <citation type="submission" date="2025-08" db="UniProtKB">
        <authorList>
            <consortium name="Ensembl"/>
        </authorList>
    </citation>
    <scope>IDENTIFICATION</scope>
</reference>
<dbReference type="Proteomes" id="UP000694403">
    <property type="component" value="Unplaced"/>
</dbReference>
<dbReference type="Gene3D" id="1.10.10.60">
    <property type="entry name" value="Homeodomain-like"/>
    <property type="match status" value="1"/>
</dbReference>
<dbReference type="GO" id="GO:0000981">
    <property type="term" value="F:DNA-binding transcription factor activity, RNA polymerase II-specific"/>
    <property type="evidence" value="ECO:0007669"/>
    <property type="project" value="InterPro"/>
</dbReference>
<keyword evidence="5 6" id="KW-0539">Nucleus</keyword>
<dbReference type="PANTHER" id="PTHR24340:SF32">
    <property type="entry name" value="HOMEOBOX PROTEIN NKX-2.3"/>
    <property type="match status" value="1"/>
</dbReference>
<dbReference type="Pfam" id="PF00046">
    <property type="entry name" value="Homeodomain"/>
    <property type="match status" value="1"/>
</dbReference>
<dbReference type="GO" id="GO:0005634">
    <property type="term" value="C:nucleus"/>
    <property type="evidence" value="ECO:0007669"/>
    <property type="project" value="UniProtKB-SubCell"/>
</dbReference>
<dbReference type="SUPFAM" id="SSF46689">
    <property type="entry name" value="Homeodomain-like"/>
    <property type="match status" value="1"/>
</dbReference>
<evidence type="ECO:0000259" key="8">
    <source>
        <dbReference type="PROSITE" id="PS50071"/>
    </source>
</evidence>
<keyword evidence="10" id="KW-1185">Reference proteome</keyword>
<evidence type="ECO:0000313" key="10">
    <source>
        <dbReference type="Proteomes" id="UP000694403"/>
    </source>
</evidence>
<feature type="DNA-binding region" description="Homeobox" evidence="6">
    <location>
        <begin position="24"/>
        <end position="83"/>
    </location>
</feature>
<dbReference type="PROSITE" id="PS00027">
    <property type="entry name" value="HOMEOBOX_1"/>
    <property type="match status" value="1"/>
</dbReference>
<evidence type="ECO:0000256" key="3">
    <source>
        <dbReference type="ARBA" id="ARBA00023125"/>
    </source>
</evidence>
<organism evidence="9 10">
    <name type="scientific">Chelydra serpentina</name>
    <name type="common">Snapping turtle</name>
    <name type="synonym">Testudo serpentina</name>
    <dbReference type="NCBI Taxonomy" id="8475"/>
    <lineage>
        <taxon>Eukaryota</taxon>
        <taxon>Metazoa</taxon>
        <taxon>Chordata</taxon>
        <taxon>Craniata</taxon>
        <taxon>Vertebrata</taxon>
        <taxon>Euteleostomi</taxon>
        <taxon>Archelosauria</taxon>
        <taxon>Testudinata</taxon>
        <taxon>Testudines</taxon>
        <taxon>Cryptodira</taxon>
        <taxon>Durocryptodira</taxon>
        <taxon>Americhelydia</taxon>
        <taxon>Chelydroidea</taxon>
        <taxon>Chelydridae</taxon>
        <taxon>Chelydra</taxon>
    </lineage>
</organism>
<reference evidence="9" key="2">
    <citation type="submission" date="2025-09" db="UniProtKB">
        <authorList>
            <consortium name="Ensembl"/>
        </authorList>
    </citation>
    <scope>IDENTIFICATION</scope>
</reference>
<evidence type="ECO:0000256" key="4">
    <source>
        <dbReference type="ARBA" id="ARBA00023155"/>
    </source>
</evidence>
<comment type="subcellular location">
    <subcellularLocation>
        <location evidence="1 6 7">Nucleus</location>
    </subcellularLocation>
</comment>
<dbReference type="InterPro" id="IPR001356">
    <property type="entry name" value="HD"/>
</dbReference>
<sequence>VGACKIGRLGLEMTRKGGGVGGQRRKPRVLFSQAQVFELERRFKQQKYLSAPEREHLASLLKLTSTQVKIWFQNRRYKCKRQRQDKSLEFSAHPPPPRRVAVPVLVRDGKPCLGGSQGYAAPYNVTVSPYSYNTYYSPYSANYGGSYSGGPASPAPAGHIMNMSFSVSSAAQSQQGHLQATLQAGIRAW</sequence>
<dbReference type="InterPro" id="IPR009057">
    <property type="entry name" value="Homeodomain-like_sf"/>
</dbReference>
<proteinExistence type="inferred from homology"/>
<dbReference type="InterPro" id="IPR020479">
    <property type="entry name" value="HD_metazoa"/>
</dbReference>
<evidence type="ECO:0000256" key="6">
    <source>
        <dbReference type="PROSITE-ProRule" id="PRU00108"/>
    </source>
</evidence>
<dbReference type="AlphaFoldDB" id="A0A8C3RX76"/>
<dbReference type="PANTHER" id="PTHR24340">
    <property type="entry name" value="HOMEOBOX PROTEIN NKX"/>
    <property type="match status" value="1"/>
</dbReference>
<evidence type="ECO:0000256" key="1">
    <source>
        <dbReference type="ARBA" id="ARBA00004123"/>
    </source>
</evidence>
<dbReference type="GO" id="GO:0000978">
    <property type="term" value="F:RNA polymerase II cis-regulatory region sequence-specific DNA binding"/>
    <property type="evidence" value="ECO:0007669"/>
    <property type="project" value="TreeGrafter"/>
</dbReference>
<accession>A0A8C3RX76</accession>
<dbReference type="SMART" id="SM00389">
    <property type="entry name" value="HOX"/>
    <property type="match status" value="1"/>
</dbReference>
<dbReference type="InterPro" id="IPR017970">
    <property type="entry name" value="Homeobox_CS"/>
</dbReference>
<dbReference type="Ensembl" id="ENSCSRT00000005529.1">
    <property type="protein sequence ID" value="ENSCSRP00000005362.1"/>
    <property type="gene ID" value="ENSCSRG00000004047.1"/>
</dbReference>
<protein>
    <recommendedName>
        <fullName evidence="8">Homeobox domain-containing protein</fullName>
    </recommendedName>
</protein>
<dbReference type="InterPro" id="IPR050394">
    <property type="entry name" value="Homeobox_NK-like"/>
</dbReference>
<evidence type="ECO:0000256" key="2">
    <source>
        <dbReference type="ARBA" id="ARBA00005661"/>
    </source>
</evidence>
<feature type="domain" description="Homeobox" evidence="8">
    <location>
        <begin position="22"/>
        <end position="82"/>
    </location>
</feature>
<dbReference type="PRINTS" id="PR00024">
    <property type="entry name" value="HOMEOBOX"/>
</dbReference>
<dbReference type="FunFam" id="1.10.10.60:FF:000078">
    <property type="entry name" value="NK2 homeobox 3"/>
    <property type="match status" value="1"/>
</dbReference>